<feature type="region of interest" description="Disordered" evidence="1">
    <location>
        <begin position="1"/>
        <end position="26"/>
    </location>
</feature>
<sequence length="92" mass="10279">MPNRLTPVVKTPYEGQNDGMDDDDDKTVSDEYEYAPLRVPSDVDTMSAQAQLSVAAEYGGWELARVLKFSDGTRKVTLRRKPGKRLLPGLSY</sequence>
<name>A0A543B3H6_9ACTN</name>
<dbReference type="EMBL" id="VFOW01000001">
    <property type="protein sequence ID" value="TQL79389.1"/>
    <property type="molecule type" value="Genomic_DNA"/>
</dbReference>
<evidence type="ECO:0000313" key="3">
    <source>
        <dbReference type="Proteomes" id="UP000317043"/>
    </source>
</evidence>
<proteinExistence type="predicted"/>
<dbReference type="InterPro" id="IPR043758">
    <property type="entry name" value="DUF5703"/>
</dbReference>
<keyword evidence="3" id="KW-1185">Reference proteome</keyword>
<dbReference type="Pfam" id="PF18963">
    <property type="entry name" value="DUF5703"/>
    <property type="match status" value="1"/>
</dbReference>
<comment type="caution">
    <text evidence="2">The sequence shown here is derived from an EMBL/GenBank/DDBJ whole genome shotgun (WGS) entry which is preliminary data.</text>
</comment>
<accession>A0A543B3H6</accession>
<dbReference type="InParanoid" id="A0A543B3H6"/>
<gene>
    <name evidence="2" type="ORF">FB566_4991</name>
</gene>
<protein>
    <recommendedName>
        <fullName evidence="4">Dihydroorotate dehydrogenase</fullName>
    </recommendedName>
</protein>
<evidence type="ECO:0000256" key="1">
    <source>
        <dbReference type="SAM" id="MobiDB-lite"/>
    </source>
</evidence>
<evidence type="ECO:0008006" key="4">
    <source>
        <dbReference type="Google" id="ProtNLM"/>
    </source>
</evidence>
<dbReference type="Proteomes" id="UP000317043">
    <property type="component" value="Unassembled WGS sequence"/>
</dbReference>
<organism evidence="2 3">
    <name type="scientific">Stackebrandtia endophytica</name>
    <dbReference type="NCBI Taxonomy" id="1496996"/>
    <lineage>
        <taxon>Bacteria</taxon>
        <taxon>Bacillati</taxon>
        <taxon>Actinomycetota</taxon>
        <taxon>Actinomycetes</taxon>
        <taxon>Glycomycetales</taxon>
        <taxon>Glycomycetaceae</taxon>
        <taxon>Stackebrandtia</taxon>
    </lineage>
</organism>
<dbReference type="AlphaFoldDB" id="A0A543B3H6"/>
<reference evidence="2 3" key="1">
    <citation type="submission" date="2019-06" db="EMBL/GenBank/DDBJ databases">
        <title>Sequencing the genomes of 1000 actinobacteria strains.</title>
        <authorList>
            <person name="Klenk H.-P."/>
        </authorList>
    </citation>
    <scope>NUCLEOTIDE SEQUENCE [LARGE SCALE GENOMIC DNA]</scope>
    <source>
        <strain evidence="2 3">DSM 45928</strain>
    </source>
</reference>
<evidence type="ECO:0000313" key="2">
    <source>
        <dbReference type="EMBL" id="TQL79389.1"/>
    </source>
</evidence>